<evidence type="ECO:0000313" key="13">
    <source>
        <dbReference type="EMBL" id="OUM20617.1"/>
    </source>
</evidence>
<dbReference type="GO" id="GO:0003844">
    <property type="term" value="F:1,4-alpha-glucan branching enzyme activity"/>
    <property type="evidence" value="ECO:0007669"/>
    <property type="project" value="UniProtKB-UniRule"/>
</dbReference>
<evidence type="ECO:0000256" key="10">
    <source>
        <dbReference type="ARBA" id="ARBA00023277"/>
    </source>
</evidence>
<dbReference type="PANTHER" id="PTHR43651:SF3">
    <property type="entry name" value="1,4-ALPHA-GLUCAN-BRANCHING ENZYME"/>
    <property type="match status" value="1"/>
</dbReference>
<dbReference type="EMBL" id="NHOC01000005">
    <property type="protein sequence ID" value="OUM20617.1"/>
    <property type="molecule type" value="Genomic_DNA"/>
</dbReference>
<dbReference type="Gene3D" id="2.60.40.1180">
    <property type="entry name" value="Golgi alpha-mannosidase II"/>
    <property type="match status" value="1"/>
</dbReference>
<dbReference type="InterPro" id="IPR006047">
    <property type="entry name" value="GH13_cat_dom"/>
</dbReference>
<keyword evidence="9" id="KW-0320">Glycogen biosynthesis</keyword>
<dbReference type="GO" id="GO:0043169">
    <property type="term" value="F:cation binding"/>
    <property type="evidence" value="ECO:0007669"/>
    <property type="project" value="InterPro"/>
</dbReference>
<dbReference type="GO" id="GO:0005829">
    <property type="term" value="C:cytosol"/>
    <property type="evidence" value="ECO:0007669"/>
    <property type="project" value="TreeGrafter"/>
</dbReference>
<protein>
    <recommendedName>
        <fullName evidence="5 11">1,4-alpha-glucan branching enzyme</fullName>
        <ecNumber evidence="5 11">2.4.1.18</ecNumber>
    </recommendedName>
</protein>
<dbReference type="NCBIfam" id="NF008967">
    <property type="entry name" value="PRK12313.1"/>
    <property type="match status" value="1"/>
</dbReference>
<evidence type="ECO:0000256" key="1">
    <source>
        <dbReference type="ARBA" id="ARBA00000826"/>
    </source>
</evidence>
<evidence type="ECO:0000256" key="11">
    <source>
        <dbReference type="NCBIfam" id="TIGR01515"/>
    </source>
</evidence>
<dbReference type="InterPro" id="IPR004193">
    <property type="entry name" value="Glyco_hydro_13_N"/>
</dbReference>
<evidence type="ECO:0000256" key="3">
    <source>
        <dbReference type="ARBA" id="ARBA00004964"/>
    </source>
</evidence>
<proteinExistence type="inferred from homology"/>
<dbReference type="UniPathway" id="UPA00164"/>
<dbReference type="PANTHER" id="PTHR43651">
    <property type="entry name" value="1,4-ALPHA-GLUCAN-BRANCHING ENZYME"/>
    <property type="match status" value="1"/>
</dbReference>
<evidence type="ECO:0000313" key="14">
    <source>
        <dbReference type="Proteomes" id="UP000194903"/>
    </source>
</evidence>
<dbReference type="Gene3D" id="2.60.40.10">
    <property type="entry name" value="Immunoglobulins"/>
    <property type="match status" value="1"/>
</dbReference>
<keyword evidence="7" id="KW-0328">Glycosyltransferase</keyword>
<keyword evidence="14" id="KW-1185">Reference proteome</keyword>
<keyword evidence="6" id="KW-0321">Glycogen metabolism</keyword>
<keyword evidence="8" id="KW-0808">Transferase</keyword>
<evidence type="ECO:0000256" key="7">
    <source>
        <dbReference type="ARBA" id="ARBA00022676"/>
    </source>
</evidence>
<evidence type="ECO:0000256" key="6">
    <source>
        <dbReference type="ARBA" id="ARBA00022600"/>
    </source>
</evidence>
<dbReference type="InterPro" id="IPR044143">
    <property type="entry name" value="GlgB_N_E_set_prok"/>
</dbReference>
<sequence length="665" mass="75796">MRKVVRALCTDKTKIPEKAVAFSVFLMFSRFSGGEEMTPMEKERLAPSDREHLRRFHDGTEFRAWDWFGAHIEKRGDCEGTVFRLWAPHAADVSVICEGNGWLRDLAPMTRTEEDPSVWTCFLPEASRFESYKYSIRTPEGQVFDKSDPFAFHAETRPHTASKVYDLKGYEWHDREWMRRKRPDSAPMNIYEVHFGSWQVREDSSFYSYREMADRLIPYVCDMGYTHLELLPLMEHPFDGSWGYQALGWFAATSRYGTPHDLMYFIDRCHQAGLGVILDWTAAGFPGDAHGLLCFDGAPCYECAPPDDEMPFGMRRFDFSRGEVVSFLLSSAMFWLSEFHADGLRVSSVQPMLFLDYERGDGQWTANRYGENVNLEGAAFLRTLTDSVKEQYPHAMLIASSTGLWPSVTKPTTLGGLGFARMWHDDWVRQLLEHTEGLPDDEEAFSDWLTVSLMNSMGEHYVLPLSHDAVSHGDGSLLARMPGGYNEKFARLRTLYGFVMAHPGEKLLFMGGEFAQFTEWACHHGLDWMLLDYETHRQMREYVRGLNLFYKSSPALWEWNGSTDAFHWLDRGDVRPGLLAFARCGPAGEQLLAVVNFTGQRISGYSLRMDAPGAWEEVFSSECVCYGGDGRTGGVRRTAQSADGKHRLTIPIPAHSVQFFEPVSG</sequence>
<dbReference type="GO" id="GO:0004553">
    <property type="term" value="F:hydrolase activity, hydrolyzing O-glycosyl compounds"/>
    <property type="evidence" value="ECO:0007669"/>
    <property type="project" value="InterPro"/>
</dbReference>
<dbReference type="Gene3D" id="3.20.20.80">
    <property type="entry name" value="Glycosidases"/>
    <property type="match status" value="1"/>
</dbReference>
<dbReference type="InterPro" id="IPR006048">
    <property type="entry name" value="A-amylase/branching_C"/>
</dbReference>
<comment type="function">
    <text evidence="2">Catalyzes the formation of the alpha-1,6-glucosidic linkages in glycogen by scission of a 1,4-alpha-linked oligosaccharide from growing alpha-1,4-glucan chains and the subsequent attachment of the oligosaccharide to the alpha-1,6 position.</text>
</comment>
<dbReference type="SUPFAM" id="SSF51011">
    <property type="entry name" value="Glycosyl hydrolase domain"/>
    <property type="match status" value="1"/>
</dbReference>
<dbReference type="InterPro" id="IPR006407">
    <property type="entry name" value="GlgB"/>
</dbReference>
<evidence type="ECO:0000256" key="4">
    <source>
        <dbReference type="ARBA" id="ARBA00009000"/>
    </source>
</evidence>
<dbReference type="Pfam" id="PF02806">
    <property type="entry name" value="Alpha-amylase_C"/>
    <property type="match status" value="1"/>
</dbReference>
<dbReference type="NCBIfam" id="TIGR01515">
    <property type="entry name" value="branching_enzym"/>
    <property type="match status" value="1"/>
</dbReference>
<name>A0A252F4B5_9FIRM</name>
<dbReference type="InterPro" id="IPR037439">
    <property type="entry name" value="Branching_enzy"/>
</dbReference>
<dbReference type="EC" id="2.4.1.18" evidence="5 11"/>
<keyword evidence="10" id="KW-0119">Carbohydrate metabolism</keyword>
<dbReference type="AlphaFoldDB" id="A0A252F4B5"/>
<organism evidence="13 14">
    <name type="scientific">Butyricicoccus porcorum</name>
    <dbReference type="NCBI Taxonomy" id="1945634"/>
    <lineage>
        <taxon>Bacteria</taxon>
        <taxon>Bacillati</taxon>
        <taxon>Bacillota</taxon>
        <taxon>Clostridia</taxon>
        <taxon>Eubacteriales</taxon>
        <taxon>Butyricicoccaceae</taxon>
        <taxon>Butyricicoccus</taxon>
    </lineage>
</organism>
<dbReference type="CDD" id="cd02855">
    <property type="entry name" value="E_set_GBE_prok_N"/>
    <property type="match status" value="1"/>
</dbReference>
<dbReference type="GO" id="GO:0005978">
    <property type="term" value="P:glycogen biosynthetic process"/>
    <property type="evidence" value="ECO:0007669"/>
    <property type="project" value="UniProtKB-UniRule"/>
</dbReference>
<evidence type="ECO:0000256" key="5">
    <source>
        <dbReference type="ARBA" id="ARBA00012541"/>
    </source>
</evidence>
<evidence type="ECO:0000256" key="8">
    <source>
        <dbReference type="ARBA" id="ARBA00022679"/>
    </source>
</evidence>
<evidence type="ECO:0000256" key="9">
    <source>
        <dbReference type="ARBA" id="ARBA00023056"/>
    </source>
</evidence>
<dbReference type="Pfam" id="PF02922">
    <property type="entry name" value="CBM_48"/>
    <property type="match status" value="1"/>
</dbReference>
<dbReference type="CDD" id="cd11322">
    <property type="entry name" value="AmyAc_Glg_BE"/>
    <property type="match status" value="1"/>
</dbReference>
<dbReference type="SMART" id="SM00642">
    <property type="entry name" value="Aamy"/>
    <property type="match status" value="1"/>
</dbReference>
<dbReference type="Proteomes" id="UP000194903">
    <property type="component" value="Unassembled WGS sequence"/>
</dbReference>
<comment type="catalytic activity">
    <reaction evidence="1">
        <text>Transfers a segment of a (1-&gt;4)-alpha-D-glucan chain to a primary hydroxy group in a similar glucan chain.</text>
        <dbReference type="EC" id="2.4.1.18"/>
    </reaction>
</comment>
<reference evidence="13 14" key="1">
    <citation type="submission" date="2017-05" db="EMBL/GenBank/DDBJ databases">
        <title>Butyricicoccus porcorum sp. nov. a butyrate-producing bacterium from the swine intestinal tract.</title>
        <authorList>
            <person name="Trachsel J."/>
            <person name="Humphrey S."/>
            <person name="Allen H.K."/>
        </authorList>
    </citation>
    <scope>NUCLEOTIDE SEQUENCE [LARGE SCALE GENOMIC DNA]</scope>
    <source>
        <strain evidence="13">BB10</strain>
    </source>
</reference>
<dbReference type="PIRSF" id="PIRSF000463">
    <property type="entry name" value="GlgB"/>
    <property type="match status" value="1"/>
</dbReference>
<dbReference type="OrthoDB" id="9800174at2"/>
<evidence type="ECO:0000256" key="2">
    <source>
        <dbReference type="ARBA" id="ARBA00002953"/>
    </source>
</evidence>
<dbReference type="SUPFAM" id="SSF51445">
    <property type="entry name" value="(Trans)glycosidases"/>
    <property type="match status" value="1"/>
</dbReference>
<gene>
    <name evidence="13" type="ORF">CBW42_07245</name>
</gene>
<dbReference type="InterPro" id="IPR013780">
    <property type="entry name" value="Glyco_hydro_b"/>
</dbReference>
<comment type="caution">
    <text evidence="13">The sequence shown here is derived from an EMBL/GenBank/DDBJ whole genome shotgun (WGS) entry which is preliminary data.</text>
</comment>
<feature type="domain" description="Glycosyl hydrolase family 13 catalytic" evidence="12">
    <location>
        <begin position="192"/>
        <end position="544"/>
    </location>
</feature>
<comment type="pathway">
    <text evidence="3">Glycan biosynthesis; glycogen biosynthesis.</text>
</comment>
<dbReference type="InterPro" id="IPR013783">
    <property type="entry name" value="Ig-like_fold"/>
</dbReference>
<comment type="similarity">
    <text evidence="4">Belongs to the glycosyl hydrolase 13 family. GlgB subfamily.</text>
</comment>
<dbReference type="InterPro" id="IPR017853">
    <property type="entry name" value="GH"/>
</dbReference>
<evidence type="ECO:0000259" key="12">
    <source>
        <dbReference type="SMART" id="SM00642"/>
    </source>
</evidence>
<accession>A0A252F4B5</accession>